<dbReference type="RefSeq" id="WP_088209399.1">
    <property type="nucleotide sequence ID" value="NZ_CP077290.1"/>
</dbReference>
<accession>A0ABX8KIA6</accession>
<sequence length="103" mass="11574">MSVKYTDGAKAFLWMICALTMALILYIIFLFKPTSPASPVFLGETPPVLISCKENNYLQTIPEGKIDITLKVLTPESLDRRTICLVRKEPDSWAVYFENSKAG</sequence>
<reference evidence="2 3" key="1">
    <citation type="submission" date="2021-06" db="EMBL/GenBank/DDBJ databases">
        <title>FDA dAtabase for Regulatory Grade micrObial Sequences (FDA-ARGOS): Supporting development and validation of Infectious Disease Dx tests.</title>
        <authorList>
            <person name="Sproer C."/>
            <person name="Gronow S."/>
            <person name="Severitt S."/>
            <person name="Schroder I."/>
            <person name="Tallon L."/>
            <person name="Sadzewicz L."/>
            <person name="Zhao X."/>
            <person name="Boylan J."/>
            <person name="Ott S."/>
            <person name="Bowen H."/>
            <person name="Vavikolanu K."/>
            <person name="Mehta A."/>
            <person name="Aluvathingal J."/>
            <person name="Nadendla S."/>
            <person name="Lowell S."/>
            <person name="Myers T."/>
            <person name="Yan Y."/>
        </authorList>
    </citation>
    <scope>NUCLEOTIDE SEQUENCE [LARGE SCALE GENOMIC DNA]</scope>
    <source>
        <strain evidence="2 3">FDAARGOS 1428</strain>
    </source>
</reference>
<organism evidence="2 3">
    <name type="scientific">Enterobacter cancerogenus</name>
    <dbReference type="NCBI Taxonomy" id="69218"/>
    <lineage>
        <taxon>Bacteria</taxon>
        <taxon>Pseudomonadati</taxon>
        <taxon>Pseudomonadota</taxon>
        <taxon>Gammaproteobacteria</taxon>
        <taxon>Enterobacterales</taxon>
        <taxon>Enterobacteriaceae</taxon>
        <taxon>Enterobacter</taxon>
        <taxon>Enterobacter cloacae complex</taxon>
    </lineage>
</organism>
<keyword evidence="3" id="KW-1185">Reference proteome</keyword>
<dbReference type="Proteomes" id="UP000683583">
    <property type="component" value="Chromosome"/>
</dbReference>
<keyword evidence="1" id="KW-0472">Membrane</keyword>
<name>A0ABX8KIA6_9ENTR</name>
<proteinExistence type="predicted"/>
<protein>
    <submittedName>
        <fullName evidence="2">Uncharacterized protein</fullName>
    </submittedName>
</protein>
<dbReference type="EMBL" id="CP077290">
    <property type="protein sequence ID" value="QXA48685.1"/>
    <property type="molecule type" value="Genomic_DNA"/>
</dbReference>
<gene>
    <name evidence="2" type="ORF">I6L58_18545</name>
</gene>
<keyword evidence="1" id="KW-1133">Transmembrane helix</keyword>
<keyword evidence="1" id="KW-0812">Transmembrane</keyword>
<evidence type="ECO:0000313" key="2">
    <source>
        <dbReference type="EMBL" id="QXA48685.1"/>
    </source>
</evidence>
<evidence type="ECO:0000256" key="1">
    <source>
        <dbReference type="SAM" id="Phobius"/>
    </source>
</evidence>
<evidence type="ECO:0000313" key="3">
    <source>
        <dbReference type="Proteomes" id="UP000683583"/>
    </source>
</evidence>
<feature type="transmembrane region" description="Helical" evidence="1">
    <location>
        <begin position="12"/>
        <end position="31"/>
    </location>
</feature>